<evidence type="ECO:0000313" key="3">
    <source>
        <dbReference type="EMBL" id="KAJ4843964.1"/>
    </source>
</evidence>
<dbReference type="EMBL" id="JAKUCV010002091">
    <property type="protein sequence ID" value="KAJ4843964.1"/>
    <property type="molecule type" value="Genomic_DNA"/>
</dbReference>
<sequence length="179" mass="19596">MDTTTTPPPLQLFAPVLPPSGGTTTPPPLQLFAPVLPGRVVTTPTSRQDFAPFILPPSGGVAMYVHGLQVERSFPLPSPPPPPPHIQATAEGQEDMYWVEDVGEIILYDTGDDYDPEYYGTSCSTCAICLTDFKDGDSCKVLDPTCSHMYHVTCIDEWLVVARNCPICRVPVHTYLFND</sequence>
<name>A0A9Q0G5H9_9ROSI</name>
<dbReference type="SMART" id="SM00184">
    <property type="entry name" value="RING"/>
    <property type="match status" value="1"/>
</dbReference>
<keyword evidence="1" id="KW-0479">Metal-binding</keyword>
<dbReference type="GO" id="GO:0008270">
    <property type="term" value="F:zinc ion binding"/>
    <property type="evidence" value="ECO:0007669"/>
    <property type="project" value="UniProtKB-KW"/>
</dbReference>
<gene>
    <name evidence="3" type="ORF">Tsubulata_021358</name>
</gene>
<evidence type="ECO:0000256" key="1">
    <source>
        <dbReference type="PROSITE-ProRule" id="PRU00175"/>
    </source>
</evidence>
<dbReference type="AlphaFoldDB" id="A0A9Q0G5H9"/>
<dbReference type="SUPFAM" id="SSF57850">
    <property type="entry name" value="RING/U-box"/>
    <property type="match status" value="1"/>
</dbReference>
<dbReference type="Proteomes" id="UP001141552">
    <property type="component" value="Unassembled WGS sequence"/>
</dbReference>
<dbReference type="PROSITE" id="PS50089">
    <property type="entry name" value="ZF_RING_2"/>
    <property type="match status" value="1"/>
</dbReference>
<reference evidence="3" key="1">
    <citation type="submission" date="2022-02" db="EMBL/GenBank/DDBJ databases">
        <authorList>
            <person name="Henning P.M."/>
            <person name="McCubbin A.G."/>
            <person name="Shore J.S."/>
        </authorList>
    </citation>
    <scope>NUCLEOTIDE SEQUENCE</scope>
    <source>
        <strain evidence="3">F60SS</strain>
        <tissue evidence="3">Leaves</tissue>
    </source>
</reference>
<dbReference type="GO" id="GO:0016567">
    <property type="term" value="P:protein ubiquitination"/>
    <property type="evidence" value="ECO:0007669"/>
    <property type="project" value="TreeGrafter"/>
</dbReference>
<dbReference type="Pfam" id="PF13639">
    <property type="entry name" value="zf-RING_2"/>
    <property type="match status" value="1"/>
</dbReference>
<dbReference type="InterPro" id="IPR001841">
    <property type="entry name" value="Znf_RING"/>
</dbReference>
<proteinExistence type="predicted"/>
<feature type="domain" description="RING-type" evidence="2">
    <location>
        <begin position="126"/>
        <end position="169"/>
    </location>
</feature>
<keyword evidence="1" id="KW-0863">Zinc-finger</keyword>
<reference evidence="3" key="2">
    <citation type="journal article" date="2023" name="Plants (Basel)">
        <title>Annotation of the Turnera subulata (Passifloraceae) Draft Genome Reveals the S-Locus Evolved after the Divergence of Turneroideae from Passifloroideae in a Stepwise Manner.</title>
        <authorList>
            <person name="Henning P.M."/>
            <person name="Roalson E.H."/>
            <person name="Mir W."/>
            <person name="McCubbin A.G."/>
            <person name="Shore J.S."/>
        </authorList>
    </citation>
    <scope>NUCLEOTIDE SEQUENCE</scope>
    <source>
        <strain evidence="3">F60SS</strain>
    </source>
</reference>
<evidence type="ECO:0000259" key="2">
    <source>
        <dbReference type="PROSITE" id="PS50089"/>
    </source>
</evidence>
<dbReference type="Gene3D" id="3.30.40.10">
    <property type="entry name" value="Zinc/RING finger domain, C3HC4 (zinc finger)"/>
    <property type="match status" value="1"/>
</dbReference>
<dbReference type="PANTHER" id="PTHR45676:SF159">
    <property type="entry name" value="RING-H2 FINGER PROTEIN ATL51"/>
    <property type="match status" value="1"/>
</dbReference>
<accession>A0A9Q0G5H9</accession>
<keyword evidence="4" id="KW-1185">Reference proteome</keyword>
<keyword evidence="1" id="KW-0862">Zinc</keyword>
<dbReference type="PANTHER" id="PTHR45676">
    <property type="entry name" value="RING-H2 FINGER PROTEIN ATL51-RELATED"/>
    <property type="match status" value="1"/>
</dbReference>
<dbReference type="InterPro" id="IPR013083">
    <property type="entry name" value="Znf_RING/FYVE/PHD"/>
</dbReference>
<comment type="caution">
    <text evidence="3">The sequence shown here is derived from an EMBL/GenBank/DDBJ whole genome shotgun (WGS) entry which is preliminary data.</text>
</comment>
<organism evidence="3 4">
    <name type="scientific">Turnera subulata</name>
    <dbReference type="NCBI Taxonomy" id="218843"/>
    <lineage>
        <taxon>Eukaryota</taxon>
        <taxon>Viridiplantae</taxon>
        <taxon>Streptophyta</taxon>
        <taxon>Embryophyta</taxon>
        <taxon>Tracheophyta</taxon>
        <taxon>Spermatophyta</taxon>
        <taxon>Magnoliopsida</taxon>
        <taxon>eudicotyledons</taxon>
        <taxon>Gunneridae</taxon>
        <taxon>Pentapetalae</taxon>
        <taxon>rosids</taxon>
        <taxon>fabids</taxon>
        <taxon>Malpighiales</taxon>
        <taxon>Passifloraceae</taxon>
        <taxon>Turnera</taxon>
    </lineage>
</organism>
<dbReference type="OrthoDB" id="8062037at2759"/>
<evidence type="ECO:0000313" key="4">
    <source>
        <dbReference type="Proteomes" id="UP001141552"/>
    </source>
</evidence>
<protein>
    <recommendedName>
        <fullName evidence="2">RING-type domain-containing protein</fullName>
    </recommendedName>
</protein>